<organism evidence="2 3">
    <name type="scientific">Mikania micrantha</name>
    <name type="common">bitter vine</name>
    <dbReference type="NCBI Taxonomy" id="192012"/>
    <lineage>
        <taxon>Eukaryota</taxon>
        <taxon>Viridiplantae</taxon>
        <taxon>Streptophyta</taxon>
        <taxon>Embryophyta</taxon>
        <taxon>Tracheophyta</taxon>
        <taxon>Spermatophyta</taxon>
        <taxon>Magnoliopsida</taxon>
        <taxon>eudicotyledons</taxon>
        <taxon>Gunneridae</taxon>
        <taxon>Pentapetalae</taxon>
        <taxon>asterids</taxon>
        <taxon>campanulids</taxon>
        <taxon>Asterales</taxon>
        <taxon>Asteraceae</taxon>
        <taxon>Asteroideae</taxon>
        <taxon>Heliantheae alliance</taxon>
        <taxon>Eupatorieae</taxon>
        <taxon>Mikania</taxon>
    </lineage>
</organism>
<dbReference type="Pfam" id="PF07727">
    <property type="entry name" value="RVT_2"/>
    <property type="match status" value="1"/>
</dbReference>
<gene>
    <name evidence="2" type="ORF">E3N88_02553</name>
</gene>
<dbReference type="InterPro" id="IPR043502">
    <property type="entry name" value="DNA/RNA_pol_sf"/>
</dbReference>
<feature type="domain" description="Reverse transcriptase Ty1/copia-type" evidence="1">
    <location>
        <begin position="8"/>
        <end position="219"/>
    </location>
</feature>
<reference evidence="2 3" key="1">
    <citation type="submission" date="2019-05" db="EMBL/GenBank/DDBJ databases">
        <title>Mikania micrantha, genome provides insights into the molecular mechanism of rapid growth.</title>
        <authorList>
            <person name="Liu B."/>
        </authorList>
    </citation>
    <scope>NUCLEOTIDE SEQUENCE [LARGE SCALE GENOMIC DNA]</scope>
    <source>
        <strain evidence="2">NLD-2019</strain>
        <tissue evidence="2">Leaf</tissue>
    </source>
</reference>
<accession>A0A5N6Q6M0</accession>
<comment type="caution">
    <text evidence="2">The sequence shown here is derived from an EMBL/GenBank/DDBJ whole genome shotgun (WGS) entry which is preliminary data.</text>
</comment>
<dbReference type="PANTHER" id="PTHR43383">
    <property type="entry name" value="NODULIN 6"/>
    <property type="match status" value="1"/>
</dbReference>
<evidence type="ECO:0000313" key="2">
    <source>
        <dbReference type="EMBL" id="KAD7479417.1"/>
    </source>
</evidence>
<proteinExistence type="predicted"/>
<dbReference type="PANTHER" id="PTHR43383:SF2">
    <property type="entry name" value="AMIDOHYDROLASE 2 FAMILY PROTEIN"/>
    <property type="match status" value="1"/>
</dbReference>
<dbReference type="Proteomes" id="UP000326396">
    <property type="component" value="Linkage Group LG1"/>
</dbReference>
<name>A0A5N6Q6M0_9ASTR</name>
<dbReference type="InterPro" id="IPR013103">
    <property type="entry name" value="RVT_2"/>
</dbReference>
<evidence type="ECO:0000259" key="1">
    <source>
        <dbReference type="Pfam" id="PF07727"/>
    </source>
</evidence>
<dbReference type="SUPFAM" id="SSF56672">
    <property type="entry name" value="DNA/RNA polymerases"/>
    <property type="match status" value="1"/>
</dbReference>
<evidence type="ECO:0000313" key="3">
    <source>
        <dbReference type="Proteomes" id="UP000326396"/>
    </source>
</evidence>
<dbReference type="EMBL" id="SZYD01000001">
    <property type="protein sequence ID" value="KAD7479417.1"/>
    <property type="molecule type" value="Genomic_DNA"/>
</dbReference>
<sequence length="245" mass="27594">MDQTGSITRHKARLVAKGFNQQEGVDYHETFSPVVKPTTIRTVLSLAVTQRWNLRQLDVQNAFLNGDLSETVYLRQPHGFVDPHRPDHVCLLHKSLYGLKQAPRAWFSRLTRALHSLGFKGSKTDPSLFIYSATGDLLYMLIYVDDIILTGNNPGLIDTIIQRLGQMFAIQDLGNLSYFLGVEIVHRGSDILLSQRQYILDLLQRAGLSHAKSVTSPIAATAQMSLDDSPLFDNPVRYRQLTCKE</sequence>
<dbReference type="AlphaFoldDB" id="A0A5N6Q6M0"/>
<protein>
    <recommendedName>
        <fullName evidence="1">Reverse transcriptase Ty1/copia-type domain-containing protein</fullName>
    </recommendedName>
</protein>
<keyword evidence="3" id="KW-1185">Reference proteome</keyword>
<dbReference type="OrthoDB" id="7473114at2759"/>